<keyword evidence="2" id="KW-1133">Transmembrane helix</keyword>
<accession>A0A2G5UJZ6</accession>
<protein>
    <submittedName>
        <fullName evidence="3">Uncharacterized protein</fullName>
    </submittedName>
</protein>
<feature type="compositionally biased region" description="Basic and acidic residues" evidence="1">
    <location>
        <begin position="12"/>
        <end position="21"/>
    </location>
</feature>
<keyword evidence="2" id="KW-0472">Membrane</keyword>
<dbReference type="EMBL" id="PDUG01000003">
    <property type="protein sequence ID" value="PIC39885.1"/>
    <property type="molecule type" value="Genomic_DNA"/>
</dbReference>
<feature type="transmembrane region" description="Helical" evidence="2">
    <location>
        <begin position="31"/>
        <end position="50"/>
    </location>
</feature>
<evidence type="ECO:0000313" key="4">
    <source>
        <dbReference type="Proteomes" id="UP000230233"/>
    </source>
</evidence>
<feature type="transmembrane region" description="Helical" evidence="2">
    <location>
        <begin position="77"/>
        <end position="100"/>
    </location>
</feature>
<reference evidence="4" key="1">
    <citation type="submission" date="2017-10" db="EMBL/GenBank/DDBJ databases">
        <title>Rapid genome shrinkage in a self-fertile nematode reveals novel sperm competition proteins.</title>
        <authorList>
            <person name="Yin D."/>
            <person name="Schwarz E.M."/>
            <person name="Thomas C.G."/>
            <person name="Felde R.L."/>
            <person name="Korf I.F."/>
            <person name="Cutter A.D."/>
            <person name="Schartner C.M."/>
            <person name="Ralston E.J."/>
            <person name="Meyer B.J."/>
            <person name="Haag E.S."/>
        </authorList>
    </citation>
    <scope>NUCLEOTIDE SEQUENCE [LARGE SCALE GENOMIC DNA]</scope>
    <source>
        <strain evidence="4">JU1422</strain>
    </source>
</reference>
<evidence type="ECO:0000256" key="2">
    <source>
        <dbReference type="SAM" id="Phobius"/>
    </source>
</evidence>
<gene>
    <name evidence="3" type="primary">Cnig_chr_III.g11432</name>
    <name evidence="3" type="ORF">B9Z55_011432</name>
</gene>
<name>A0A2G5UJZ6_9PELO</name>
<keyword evidence="4" id="KW-1185">Reference proteome</keyword>
<sequence length="112" mass="12615">MATPEGTAGIAPREEAEEPSRKSRTNITIKGIVIPYVAIGVLIICGVFFVRHVQFCYQKEWLDFGSLFEDSTSTSPAPFVVILAYSSILFFGAAFAFCFYRTIIKHKWLVER</sequence>
<dbReference type="Proteomes" id="UP000230233">
    <property type="component" value="Chromosome III"/>
</dbReference>
<dbReference type="AlphaFoldDB" id="A0A2G5UJZ6"/>
<proteinExistence type="predicted"/>
<evidence type="ECO:0000256" key="1">
    <source>
        <dbReference type="SAM" id="MobiDB-lite"/>
    </source>
</evidence>
<keyword evidence="2" id="KW-0812">Transmembrane</keyword>
<evidence type="ECO:0000313" key="3">
    <source>
        <dbReference type="EMBL" id="PIC39885.1"/>
    </source>
</evidence>
<comment type="caution">
    <text evidence="3">The sequence shown here is derived from an EMBL/GenBank/DDBJ whole genome shotgun (WGS) entry which is preliminary data.</text>
</comment>
<organism evidence="3 4">
    <name type="scientific">Caenorhabditis nigoni</name>
    <dbReference type="NCBI Taxonomy" id="1611254"/>
    <lineage>
        <taxon>Eukaryota</taxon>
        <taxon>Metazoa</taxon>
        <taxon>Ecdysozoa</taxon>
        <taxon>Nematoda</taxon>
        <taxon>Chromadorea</taxon>
        <taxon>Rhabditida</taxon>
        <taxon>Rhabditina</taxon>
        <taxon>Rhabditomorpha</taxon>
        <taxon>Rhabditoidea</taxon>
        <taxon>Rhabditidae</taxon>
        <taxon>Peloderinae</taxon>
        <taxon>Caenorhabditis</taxon>
    </lineage>
</organism>
<feature type="region of interest" description="Disordered" evidence="1">
    <location>
        <begin position="1"/>
        <end position="22"/>
    </location>
</feature>